<dbReference type="AlphaFoldDB" id="A0A2G9RZ95"/>
<protein>
    <recommendedName>
        <fullName evidence="2">Transferrin-like domain-containing protein</fullName>
    </recommendedName>
</protein>
<dbReference type="GO" id="GO:0005615">
    <property type="term" value="C:extracellular space"/>
    <property type="evidence" value="ECO:0007669"/>
    <property type="project" value="TreeGrafter"/>
</dbReference>
<dbReference type="GO" id="GO:0006826">
    <property type="term" value="P:iron ion transport"/>
    <property type="evidence" value="ECO:0007669"/>
    <property type="project" value="TreeGrafter"/>
</dbReference>
<accession>A0A2G9RZ95</accession>
<evidence type="ECO:0000313" key="3">
    <source>
        <dbReference type="EMBL" id="PIO33217.1"/>
    </source>
</evidence>
<dbReference type="GO" id="GO:0055037">
    <property type="term" value="C:recycling endosome"/>
    <property type="evidence" value="ECO:0007669"/>
    <property type="project" value="TreeGrafter"/>
</dbReference>
<dbReference type="InterPro" id="IPR018195">
    <property type="entry name" value="Transferrin_Fe_BS"/>
</dbReference>
<dbReference type="PROSITE" id="PS51408">
    <property type="entry name" value="TRANSFERRIN_LIKE_4"/>
    <property type="match status" value="1"/>
</dbReference>
<evidence type="ECO:0000259" key="2">
    <source>
        <dbReference type="PROSITE" id="PS51408"/>
    </source>
</evidence>
<dbReference type="Gene3D" id="3.40.190.10">
    <property type="entry name" value="Periplasmic binding protein-like II"/>
    <property type="match status" value="1"/>
</dbReference>
<dbReference type="SUPFAM" id="SSF53850">
    <property type="entry name" value="Periplasmic binding protein-like II"/>
    <property type="match status" value="2"/>
</dbReference>
<evidence type="ECO:0000313" key="4">
    <source>
        <dbReference type="Proteomes" id="UP000228934"/>
    </source>
</evidence>
<dbReference type="SMART" id="SM00094">
    <property type="entry name" value="TR_FER"/>
    <property type="match status" value="1"/>
</dbReference>
<feature type="non-terminal residue" evidence="3">
    <location>
        <position position="1"/>
    </location>
</feature>
<dbReference type="PRINTS" id="PR00422">
    <property type="entry name" value="TRANSFERRIN"/>
</dbReference>
<dbReference type="GO" id="GO:0005886">
    <property type="term" value="C:plasma membrane"/>
    <property type="evidence" value="ECO:0007669"/>
    <property type="project" value="TreeGrafter"/>
</dbReference>
<organism evidence="3 4">
    <name type="scientific">Aquarana catesbeiana</name>
    <name type="common">American bullfrog</name>
    <name type="synonym">Rana catesbeiana</name>
    <dbReference type="NCBI Taxonomy" id="8400"/>
    <lineage>
        <taxon>Eukaryota</taxon>
        <taxon>Metazoa</taxon>
        <taxon>Chordata</taxon>
        <taxon>Craniata</taxon>
        <taxon>Vertebrata</taxon>
        <taxon>Euteleostomi</taxon>
        <taxon>Amphibia</taxon>
        <taxon>Batrachia</taxon>
        <taxon>Anura</taxon>
        <taxon>Neobatrachia</taxon>
        <taxon>Ranoidea</taxon>
        <taxon>Ranidae</taxon>
        <taxon>Aquarana</taxon>
    </lineage>
</organism>
<feature type="non-terminal residue" evidence="3">
    <location>
        <position position="199"/>
    </location>
</feature>
<dbReference type="OrthoDB" id="9981115at2759"/>
<dbReference type="PANTHER" id="PTHR11485">
    <property type="entry name" value="TRANSFERRIN"/>
    <property type="match status" value="1"/>
</dbReference>
<sequence length="199" mass="21970">DNLADAVVVDGNLIYQSGKQYNLKPVVAEVYDQGMGTSYYAVAVVRKNSTITINSLKGTKSCHTGLQKTAGWNVPIGFLIDSGRMSAMACDIQKGVASFFSRSCVPGADKALYPSLCELCKGAGHYMRLNNATELYQDYNGAFRCLVEKLPKFLRWCTLSTQEVWKCAAMAMAFKNQTLYPSIHCVSAENQEECMKMIQ</sequence>
<gene>
    <name evidence="3" type="ORF">AB205_0132450</name>
</gene>
<feature type="domain" description="Transferrin-like" evidence="2">
    <location>
        <begin position="1"/>
        <end position="199"/>
    </location>
</feature>
<dbReference type="Pfam" id="PF00405">
    <property type="entry name" value="Transferrin"/>
    <property type="match status" value="2"/>
</dbReference>
<dbReference type="InterPro" id="IPR001156">
    <property type="entry name" value="Transferrin-like_dom"/>
</dbReference>
<dbReference type="EMBL" id="KV928767">
    <property type="protein sequence ID" value="PIO33217.1"/>
    <property type="molecule type" value="Genomic_DNA"/>
</dbReference>
<keyword evidence="1" id="KW-0677">Repeat</keyword>
<reference evidence="4" key="1">
    <citation type="journal article" date="2017" name="Nat. Commun.">
        <title>The North American bullfrog draft genome provides insight into hormonal regulation of long noncoding RNA.</title>
        <authorList>
            <person name="Hammond S.A."/>
            <person name="Warren R.L."/>
            <person name="Vandervalk B.P."/>
            <person name="Kucuk E."/>
            <person name="Khan H."/>
            <person name="Gibb E.A."/>
            <person name="Pandoh P."/>
            <person name="Kirk H."/>
            <person name="Zhao Y."/>
            <person name="Jones M."/>
            <person name="Mungall A.J."/>
            <person name="Coope R."/>
            <person name="Pleasance S."/>
            <person name="Moore R.A."/>
            <person name="Holt R.A."/>
            <person name="Round J.M."/>
            <person name="Ohora S."/>
            <person name="Walle B.V."/>
            <person name="Veldhoen N."/>
            <person name="Helbing C.C."/>
            <person name="Birol I."/>
        </authorList>
    </citation>
    <scope>NUCLEOTIDE SEQUENCE [LARGE SCALE GENOMIC DNA]</scope>
</reference>
<dbReference type="Proteomes" id="UP000228934">
    <property type="component" value="Unassembled WGS sequence"/>
</dbReference>
<evidence type="ECO:0000256" key="1">
    <source>
        <dbReference type="ARBA" id="ARBA00022737"/>
    </source>
</evidence>
<keyword evidence="4" id="KW-1185">Reference proteome</keyword>
<dbReference type="PANTHER" id="PTHR11485:SF29">
    <property type="entry name" value="TRANSFERRIN 2"/>
    <property type="match status" value="1"/>
</dbReference>
<proteinExistence type="predicted"/>
<dbReference type="PROSITE" id="PS00205">
    <property type="entry name" value="TRANSFERRIN_LIKE_1"/>
    <property type="match status" value="1"/>
</dbReference>
<dbReference type="GO" id="GO:0005769">
    <property type="term" value="C:early endosome"/>
    <property type="evidence" value="ECO:0007669"/>
    <property type="project" value="TreeGrafter"/>
</dbReference>
<name>A0A2G9RZ95_AQUCT</name>